<feature type="domain" description="RmlD-like substrate binding" evidence="1">
    <location>
        <begin position="1"/>
        <end position="157"/>
    </location>
</feature>
<proteinExistence type="predicted"/>
<evidence type="ECO:0000313" key="3">
    <source>
        <dbReference type="Proteomes" id="UP000070529"/>
    </source>
</evidence>
<protein>
    <recommendedName>
        <fullName evidence="1">RmlD-like substrate binding domain-containing protein</fullName>
    </recommendedName>
</protein>
<keyword evidence="3" id="KW-1185">Reference proteome</keyword>
<dbReference type="Gene3D" id="3.40.50.720">
    <property type="entry name" value="NAD(P)-binding Rossmann-like Domain"/>
    <property type="match status" value="1"/>
</dbReference>
<dbReference type="Proteomes" id="UP000070529">
    <property type="component" value="Unassembled WGS sequence"/>
</dbReference>
<dbReference type="EMBL" id="LNTY01000034">
    <property type="protein sequence ID" value="KXF81372.1"/>
    <property type="molecule type" value="Genomic_DNA"/>
</dbReference>
<dbReference type="STRING" id="294935.ATN88_01115"/>
<dbReference type="AlphaFoldDB" id="A0A135I7E6"/>
<dbReference type="SUPFAM" id="SSF51735">
    <property type="entry name" value="NAD(P)-binding Rossmann-fold domains"/>
    <property type="match status" value="1"/>
</dbReference>
<reference evidence="2 3" key="1">
    <citation type="submission" date="2015-11" db="EMBL/GenBank/DDBJ databases">
        <title>Genomic Taxonomy of the Vibrionaceae.</title>
        <authorList>
            <person name="Gomez-Gil B."/>
            <person name="Enciso-Ibarra J."/>
        </authorList>
    </citation>
    <scope>NUCLEOTIDE SEQUENCE [LARGE SCALE GENOMIC DNA]</scope>
    <source>
        <strain evidence="2 3">CAIM 912</strain>
    </source>
</reference>
<accession>A0A135I7E6</accession>
<dbReference type="OrthoDB" id="335726at2"/>
<name>A0A135I7E6_9GAMM</name>
<evidence type="ECO:0000313" key="2">
    <source>
        <dbReference type="EMBL" id="KXF81372.1"/>
    </source>
</evidence>
<dbReference type="InterPro" id="IPR036291">
    <property type="entry name" value="NAD(P)-bd_dom_sf"/>
</dbReference>
<evidence type="ECO:0000259" key="1">
    <source>
        <dbReference type="Pfam" id="PF04321"/>
    </source>
</evidence>
<sequence length="195" mass="21476">MNVLITGSSGYLGKELSSFLESNGFGVVRCSRRKKKSSELFYSIEDYKSFQVPKDIDAVIHLAALTQAKCTGKINDIEVAAAVDLCEKSVAQGCKFIFISSLSAQDCSLTTYGKTKFEIECRLIDKPNVFVVRPGLIYGGKPSGLYGSIVNLAKKLPIIPVFKPEPIIQIAIYCMYVVVLKKFANILEMNLVMLT</sequence>
<comment type="caution">
    <text evidence="2">The sequence shown here is derived from an EMBL/GenBank/DDBJ whole genome shotgun (WGS) entry which is preliminary data.</text>
</comment>
<organism evidence="2 3">
    <name type="scientific">Enterovibrio coralii</name>
    <dbReference type="NCBI Taxonomy" id="294935"/>
    <lineage>
        <taxon>Bacteria</taxon>
        <taxon>Pseudomonadati</taxon>
        <taxon>Pseudomonadota</taxon>
        <taxon>Gammaproteobacteria</taxon>
        <taxon>Vibrionales</taxon>
        <taxon>Vibrionaceae</taxon>
        <taxon>Enterovibrio</taxon>
    </lineage>
</organism>
<dbReference type="InterPro" id="IPR029903">
    <property type="entry name" value="RmlD-like-bd"/>
</dbReference>
<dbReference type="RefSeq" id="WP_067416157.1">
    <property type="nucleotide sequence ID" value="NZ_LNTY01000034.1"/>
</dbReference>
<gene>
    <name evidence="2" type="ORF">ATN88_01115</name>
</gene>
<dbReference type="Pfam" id="PF04321">
    <property type="entry name" value="RmlD_sub_bind"/>
    <property type="match status" value="1"/>
</dbReference>